<dbReference type="InterPro" id="IPR036812">
    <property type="entry name" value="NAD(P)_OxRdtase_dom_sf"/>
</dbReference>
<dbReference type="OrthoDB" id="9803483at2"/>
<dbReference type="PANTHER" id="PTHR43364:SF18">
    <property type="entry name" value="OXIDOREDUCTASE"/>
    <property type="match status" value="1"/>
</dbReference>
<dbReference type="Pfam" id="PF00248">
    <property type="entry name" value="Aldo_ket_red"/>
    <property type="match status" value="1"/>
</dbReference>
<reference evidence="4" key="1">
    <citation type="submission" date="2016-10" db="EMBL/GenBank/DDBJ databases">
        <authorList>
            <person name="Varghese N."/>
            <person name="Submissions S."/>
        </authorList>
    </citation>
    <scope>NUCLEOTIDE SEQUENCE [LARGE SCALE GENOMIC DNA]</scope>
    <source>
        <strain evidence="4">DSM 28453</strain>
    </source>
</reference>
<dbReference type="PANTHER" id="PTHR43364">
    <property type="entry name" value="NADH-SPECIFIC METHYLGLYOXAL REDUCTASE-RELATED"/>
    <property type="match status" value="1"/>
</dbReference>
<evidence type="ECO:0000256" key="1">
    <source>
        <dbReference type="ARBA" id="ARBA00023002"/>
    </source>
</evidence>
<dbReference type="EMBL" id="FOSZ01000004">
    <property type="protein sequence ID" value="SFL04235.1"/>
    <property type="molecule type" value="Genomic_DNA"/>
</dbReference>
<keyword evidence="4" id="KW-1185">Reference proteome</keyword>
<dbReference type="PRINTS" id="PR00069">
    <property type="entry name" value="ALDKETRDTASE"/>
</dbReference>
<dbReference type="SUPFAM" id="SSF51430">
    <property type="entry name" value="NAD(P)-linked oxidoreductase"/>
    <property type="match status" value="1"/>
</dbReference>
<organism evidence="3 4">
    <name type="scientific">Shimia haliotis</name>
    <dbReference type="NCBI Taxonomy" id="1280847"/>
    <lineage>
        <taxon>Bacteria</taxon>
        <taxon>Pseudomonadati</taxon>
        <taxon>Pseudomonadota</taxon>
        <taxon>Alphaproteobacteria</taxon>
        <taxon>Rhodobacterales</taxon>
        <taxon>Roseobacteraceae</taxon>
    </lineage>
</organism>
<keyword evidence="1" id="KW-0560">Oxidoreductase</keyword>
<dbReference type="Proteomes" id="UP000198851">
    <property type="component" value="Unassembled WGS sequence"/>
</dbReference>
<name>A0A1I4EER8_9RHOB</name>
<dbReference type="GO" id="GO:0005829">
    <property type="term" value="C:cytosol"/>
    <property type="evidence" value="ECO:0007669"/>
    <property type="project" value="TreeGrafter"/>
</dbReference>
<accession>A0A1I4EER8</accession>
<dbReference type="InterPro" id="IPR020471">
    <property type="entry name" value="AKR"/>
</dbReference>
<proteinExistence type="predicted"/>
<protein>
    <submittedName>
        <fullName evidence="3">Predicted oxidoreductase</fullName>
    </submittedName>
</protein>
<dbReference type="InterPro" id="IPR023210">
    <property type="entry name" value="NADP_OxRdtase_dom"/>
</dbReference>
<evidence type="ECO:0000313" key="3">
    <source>
        <dbReference type="EMBL" id="SFL04235.1"/>
    </source>
</evidence>
<dbReference type="AlphaFoldDB" id="A0A1I4EER8"/>
<evidence type="ECO:0000259" key="2">
    <source>
        <dbReference type="Pfam" id="PF00248"/>
    </source>
</evidence>
<dbReference type="FunFam" id="3.20.20.100:FF:000004">
    <property type="entry name" value="Oxidoreductase, aldo/keto reductase"/>
    <property type="match status" value="1"/>
</dbReference>
<evidence type="ECO:0000313" key="4">
    <source>
        <dbReference type="Proteomes" id="UP000198851"/>
    </source>
</evidence>
<sequence>MTDMSYTSLGNSGLVVSRMAFGTMTFTHGSDWIPGVAKVDLQHAQQMVDLALDRGVNFFDTADDYSGGAAEDILGKTLKGKRNGAVVCTKLGFRQSGRMNDAGLSRSHITASVEGSLQRLGTDWIDLLVLHKTDFTTPMEETLRTLQTLIDAGKVHHIGVSNWPAWQLARAIQFQRDNGMQQFVAGQYLYNAVGRDIEVDVLKLGQDMGVGLMSWSPLAGGLLTGKYDPADLEKGEGRLTKGNFLQVSPAQATAALDALNAAAEAHKSSPAQIAQAWILNKRRDHTVIIGASKISQLDSAIDAANISLSEAEMAAIDAAAAPARRYPEWFDDMMTDEQFTKALS</sequence>
<dbReference type="GO" id="GO:0016491">
    <property type="term" value="F:oxidoreductase activity"/>
    <property type="evidence" value="ECO:0007669"/>
    <property type="project" value="UniProtKB-KW"/>
</dbReference>
<dbReference type="Gene3D" id="3.20.20.100">
    <property type="entry name" value="NADP-dependent oxidoreductase domain"/>
    <property type="match status" value="1"/>
</dbReference>
<feature type="domain" description="NADP-dependent oxidoreductase" evidence="2">
    <location>
        <begin position="18"/>
        <end position="319"/>
    </location>
</feature>
<gene>
    <name evidence="3" type="ORF">SAMN04488036_104243</name>
</gene>
<dbReference type="STRING" id="1280847.SAMN04488036_104243"/>
<dbReference type="InterPro" id="IPR050523">
    <property type="entry name" value="AKR_Detox_Biosynth"/>
</dbReference>